<accession>A0A3G9K784</accession>
<feature type="site" description="Transition state stabilizer" evidence="6">
    <location>
        <position position="254"/>
    </location>
</feature>
<feature type="binding site" evidence="6">
    <location>
        <position position="106"/>
    </location>
    <ligand>
        <name>substrate</name>
    </ligand>
</feature>
<dbReference type="AlphaFoldDB" id="A0A3G9K784"/>
<keyword evidence="6" id="KW-0460">Magnesium</keyword>
<dbReference type="PIRSF" id="PIRSF000722">
    <property type="entry name" value="Acetate_prop_kin"/>
    <property type="match status" value="1"/>
</dbReference>
<proteinExistence type="inferred from homology"/>
<keyword evidence="2 6" id="KW-0808">Transferase</keyword>
<dbReference type="CDD" id="cd24010">
    <property type="entry name" value="ASKHA_NBD_AcK_PK"/>
    <property type="match status" value="1"/>
</dbReference>
<feature type="binding site" evidence="6">
    <location>
        <begin position="344"/>
        <end position="348"/>
    </location>
    <ligand>
        <name>ATP</name>
        <dbReference type="ChEBI" id="CHEBI:30616"/>
    </ligand>
</feature>
<dbReference type="PROSITE" id="PS01076">
    <property type="entry name" value="ACETATE_KINASE_2"/>
    <property type="match status" value="1"/>
</dbReference>
<feature type="binding site" evidence="6">
    <location>
        <begin position="221"/>
        <end position="225"/>
    </location>
    <ligand>
        <name>ATP</name>
        <dbReference type="ChEBI" id="CHEBI:30616"/>
    </ligand>
</feature>
<evidence type="ECO:0000256" key="3">
    <source>
        <dbReference type="ARBA" id="ARBA00022741"/>
    </source>
</evidence>
<keyword evidence="4 6" id="KW-0418">Kinase</keyword>
<dbReference type="GO" id="GO:0006085">
    <property type="term" value="P:acetyl-CoA biosynthetic process"/>
    <property type="evidence" value="ECO:0007669"/>
    <property type="project" value="UniProtKB-UniRule"/>
</dbReference>
<dbReference type="GO" id="GO:0005737">
    <property type="term" value="C:cytoplasm"/>
    <property type="evidence" value="ECO:0007669"/>
    <property type="project" value="UniProtKB-SubCell"/>
</dbReference>
<feature type="active site" description="Proton donor/acceptor" evidence="6">
    <location>
        <position position="163"/>
    </location>
</feature>
<evidence type="ECO:0000256" key="1">
    <source>
        <dbReference type="ARBA" id="ARBA00008748"/>
    </source>
</evidence>
<comment type="subcellular location">
    <subcellularLocation>
        <location evidence="6">Cytoplasm</location>
    </subcellularLocation>
</comment>
<dbReference type="InterPro" id="IPR023865">
    <property type="entry name" value="Aliphatic_acid_kinase_CS"/>
</dbReference>
<keyword evidence="6" id="KW-0963">Cytoplasm</keyword>
<dbReference type="HAMAP" id="MF_00020">
    <property type="entry name" value="Acetate_kinase"/>
    <property type="match status" value="1"/>
</dbReference>
<keyword evidence="9" id="KW-1185">Reference proteome</keyword>
<dbReference type="Pfam" id="PF00871">
    <property type="entry name" value="Acetate_kinase"/>
    <property type="match status" value="1"/>
</dbReference>
<evidence type="ECO:0000313" key="8">
    <source>
        <dbReference type="EMBL" id="BBH50104.1"/>
    </source>
</evidence>
<dbReference type="GO" id="GO:0005524">
    <property type="term" value="F:ATP binding"/>
    <property type="evidence" value="ECO:0007669"/>
    <property type="project" value="UniProtKB-KW"/>
</dbReference>
<dbReference type="SUPFAM" id="SSF53067">
    <property type="entry name" value="Actin-like ATPase domain"/>
    <property type="match status" value="2"/>
</dbReference>
<dbReference type="PANTHER" id="PTHR21060">
    <property type="entry name" value="ACETATE KINASE"/>
    <property type="match status" value="1"/>
</dbReference>
<comment type="similarity">
    <text evidence="1 6 7">Belongs to the acetokinase family.</text>
</comment>
<comment type="function">
    <text evidence="6">Catalyzes the formation of acetyl phosphate from acetate and ATP. Can also catalyze the reverse reaction.</text>
</comment>
<dbReference type="GO" id="GO:0006083">
    <property type="term" value="P:acetate metabolic process"/>
    <property type="evidence" value="ECO:0007669"/>
    <property type="project" value="TreeGrafter"/>
</dbReference>
<dbReference type="Proteomes" id="UP000273154">
    <property type="component" value="Chromosome"/>
</dbReference>
<dbReference type="GO" id="GO:0008776">
    <property type="term" value="F:acetate kinase activity"/>
    <property type="evidence" value="ECO:0007669"/>
    <property type="project" value="UniProtKB-UniRule"/>
</dbReference>
<dbReference type="PRINTS" id="PR00471">
    <property type="entry name" value="ACETATEKNASE"/>
</dbReference>
<feature type="binding site" evidence="6">
    <location>
        <position position="29"/>
    </location>
    <ligand>
        <name>Mg(2+)</name>
        <dbReference type="ChEBI" id="CHEBI:18420"/>
    </ligand>
</feature>
<dbReference type="InterPro" id="IPR000890">
    <property type="entry name" value="Aliphatic_acid_kin_short-chain"/>
</dbReference>
<evidence type="ECO:0000313" key="9">
    <source>
        <dbReference type="Proteomes" id="UP000273154"/>
    </source>
</evidence>
<evidence type="ECO:0000256" key="4">
    <source>
        <dbReference type="ARBA" id="ARBA00022777"/>
    </source>
</evidence>
<sequence>MVNWKFAGLAGLRSVFIGEDNHMNVLVINAGSSSLKYQLLDVDTREVYAKGNCERIGIDGSFIGHSEMGGDKQQLDVALPDHKTAIKHVFEILKNVDKPIDGIGHRVVQGGWYFPESKVVTDETLGWVREVAPLAPLHNYAEADVIEICREMFPEIGNVIVADTSFHYNMPAEAHNYALPKEVVDSLHIRKYGAHGTSHRFIWRSVDEASNHTAHKVVSCHLGSGASLCAIQDGKCMDTTMGLTPLDGLIMGTRCGTVDPATVFYLSREGHYSIDEIDTMMNKQSGLAAISGVSSDCRDIEAGAAEGNERCQMAIDMWSYRVASQFATMVQAMNGVDTMVFTAGVGENSAHMRKEVVNRLAWMGVKIDDDKNAVRSDDPREISTPDSSLHVWVIPTNEELMIALDVKELLGK</sequence>
<evidence type="ECO:0000256" key="7">
    <source>
        <dbReference type="RuleBase" id="RU003835"/>
    </source>
</evidence>
<keyword evidence="6" id="KW-0479">Metal-binding</keyword>
<feature type="binding site" evidence="6">
    <location>
        <position position="398"/>
    </location>
    <ligand>
        <name>Mg(2+)</name>
        <dbReference type="ChEBI" id="CHEBI:18420"/>
    </ligand>
</feature>
<dbReference type="EMBL" id="AP019367">
    <property type="protein sequence ID" value="BBH50104.1"/>
    <property type="molecule type" value="Genomic_DNA"/>
</dbReference>
<evidence type="ECO:0000256" key="2">
    <source>
        <dbReference type="ARBA" id="ARBA00022679"/>
    </source>
</evidence>
<dbReference type="InterPro" id="IPR004372">
    <property type="entry name" value="Ac/propionate_kinase"/>
</dbReference>
<protein>
    <recommendedName>
        <fullName evidence="6">Acetate kinase</fullName>
        <ecNumber evidence="6">2.7.2.1</ecNumber>
    </recommendedName>
    <alternativeName>
        <fullName evidence="6">Acetokinase</fullName>
    </alternativeName>
</protein>
<keyword evidence="3 6" id="KW-0547">Nucleotide-binding</keyword>
<comment type="cofactor">
    <cofactor evidence="6">
        <name>Mg(2+)</name>
        <dbReference type="ChEBI" id="CHEBI:18420"/>
    </cofactor>
    <cofactor evidence="6">
        <name>Mn(2+)</name>
        <dbReference type="ChEBI" id="CHEBI:29035"/>
    </cofactor>
    <text evidence="6">Mg(2+). Can also accept Mn(2+).</text>
</comment>
<dbReference type="PANTHER" id="PTHR21060:SF15">
    <property type="entry name" value="ACETATE KINASE-RELATED"/>
    <property type="match status" value="1"/>
</dbReference>
<comment type="pathway">
    <text evidence="6">Metabolic intermediate biosynthesis; acetyl-CoA biosynthesis; acetyl-CoA from acetate: step 1/2.</text>
</comment>
<evidence type="ECO:0000256" key="5">
    <source>
        <dbReference type="ARBA" id="ARBA00022840"/>
    </source>
</evidence>
<keyword evidence="5 6" id="KW-0067">ATP-binding</keyword>
<gene>
    <name evidence="6 8" type="primary">ackA</name>
    <name evidence="8" type="ORF">Pcatena_06910</name>
</gene>
<dbReference type="GO" id="GO:0000287">
    <property type="term" value="F:magnesium ion binding"/>
    <property type="evidence" value="ECO:0007669"/>
    <property type="project" value="UniProtKB-UniRule"/>
</dbReference>
<feature type="site" description="Transition state stabilizer" evidence="6">
    <location>
        <position position="195"/>
    </location>
</feature>
<dbReference type="UniPathway" id="UPA00340">
    <property type="reaction ID" value="UER00458"/>
</dbReference>
<comment type="subunit">
    <text evidence="6">Homodimer.</text>
</comment>
<feature type="binding site" evidence="6">
    <location>
        <begin position="296"/>
        <end position="298"/>
    </location>
    <ligand>
        <name>ATP</name>
        <dbReference type="ChEBI" id="CHEBI:30616"/>
    </ligand>
</feature>
<dbReference type="InterPro" id="IPR043129">
    <property type="entry name" value="ATPase_NBD"/>
</dbReference>
<name>A0A3G9K784_9ACTN</name>
<reference evidence="9" key="1">
    <citation type="submission" date="2018-11" db="EMBL/GenBank/DDBJ databases">
        <title>Comparative genomics of Parolsenella catena and Libanicoccus massiliensis: Reclassification of Libanicoccus massiliensis as Parolsenella massiliensis comb. nov.</title>
        <authorList>
            <person name="Sakamoto M."/>
            <person name="Ikeyama N."/>
            <person name="Murakami T."/>
            <person name="Mori H."/>
            <person name="Yuki M."/>
            <person name="Ohkuma M."/>
        </authorList>
    </citation>
    <scope>NUCLEOTIDE SEQUENCE [LARGE SCALE GENOMIC DNA]</scope>
    <source>
        <strain evidence="9">JCM 31932</strain>
    </source>
</reference>
<evidence type="ECO:0000256" key="6">
    <source>
        <dbReference type="HAMAP-Rule" id="MF_00020"/>
    </source>
</evidence>
<dbReference type="PROSITE" id="PS01075">
    <property type="entry name" value="ACETATE_KINASE_1"/>
    <property type="match status" value="1"/>
</dbReference>
<dbReference type="Gene3D" id="3.30.420.40">
    <property type="match status" value="2"/>
</dbReference>
<comment type="catalytic activity">
    <reaction evidence="6">
        <text>acetate + ATP = acetyl phosphate + ADP</text>
        <dbReference type="Rhea" id="RHEA:11352"/>
        <dbReference type="ChEBI" id="CHEBI:22191"/>
        <dbReference type="ChEBI" id="CHEBI:30089"/>
        <dbReference type="ChEBI" id="CHEBI:30616"/>
        <dbReference type="ChEBI" id="CHEBI:456216"/>
        <dbReference type="EC" id="2.7.2.1"/>
    </reaction>
</comment>
<organism evidence="8 9">
    <name type="scientific">Parolsenella catena</name>
    <dbReference type="NCBI Taxonomy" id="2003188"/>
    <lineage>
        <taxon>Bacteria</taxon>
        <taxon>Bacillati</taxon>
        <taxon>Actinomycetota</taxon>
        <taxon>Coriobacteriia</taxon>
        <taxon>Coriobacteriales</taxon>
        <taxon>Atopobiaceae</taxon>
        <taxon>Parolsenella</taxon>
    </lineage>
</organism>
<dbReference type="KEGG" id="pcat:Pcatena_06910"/>
<feature type="binding site" evidence="6">
    <location>
        <position position="36"/>
    </location>
    <ligand>
        <name>ATP</name>
        <dbReference type="ChEBI" id="CHEBI:30616"/>
    </ligand>
</feature>
<dbReference type="NCBIfam" id="TIGR00016">
    <property type="entry name" value="ackA"/>
    <property type="match status" value="1"/>
</dbReference>
<dbReference type="EC" id="2.7.2.1" evidence="6"/>